<dbReference type="GO" id="GO:0000220">
    <property type="term" value="C:vacuolar proton-transporting V-type ATPase, V0 domain"/>
    <property type="evidence" value="ECO:0007669"/>
    <property type="project" value="InterPro"/>
</dbReference>
<comment type="subcellular location">
    <subcellularLocation>
        <location evidence="1">Membrane</location>
        <topology evidence="1">Multi-pass membrane protein</topology>
    </subcellularLocation>
</comment>
<dbReference type="GO" id="GO:0007035">
    <property type="term" value="P:vacuolar acidification"/>
    <property type="evidence" value="ECO:0007669"/>
    <property type="project" value="TreeGrafter"/>
</dbReference>
<organism evidence="11 12">
    <name type="scientific">Babesia caballi</name>
    <dbReference type="NCBI Taxonomy" id="5871"/>
    <lineage>
        <taxon>Eukaryota</taxon>
        <taxon>Sar</taxon>
        <taxon>Alveolata</taxon>
        <taxon>Apicomplexa</taxon>
        <taxon>Aconoidasida</taxon>
        <taxon>Piroplasmida</taxon>
        <taxon>Babesiidae</taxon>
        <taxon>Babesia</taxon>
    </lineage>
</organism>
<proteinExistence type="inferred from homology"/>
<keyword evidence="5 9" id="KW-0375">Hydrogen ion transport</keyword>
<dbReference type="AlphaFoldDB" id="A0AAV4LMS2"/>
<sequence>MGVFRSETMSHGTLVIPQERARDCVDLLCRHTNIQFIDMNEKRMDRPYKKYIQRILNMQRMIRVLNEEITALPGTYIVKNRIDDFLQYDNVYKLDQVEESLVKLYEQFEKFKQNNAVLKAELDEVLNEYSVMLVALKQLNANNGQAFLPAEPPAQTGAGTGESPAANAQLLSESDVKGEVVDTEMMTITPAGQGGDDSTMAFSNIAGVIGAQDKDTFARAIFRAMRGNVYTYFQDNATLKSVMHERGLITEEEASAHEGGEKMVFVIYCQSSSGSSTFSKLQKLCQGFQARLFNWSKSHGHINQRLRELEEIIRDKQNALGAFKKYFREEITCLLECPRPEGNSVIEEWSLFCRKEKYIYYILNHFEASDITLRADCWFPEEEEENIRSYLLAEKSQGRVSALLLVDHQSQSKRCYDNPETMPPTYNKTGALAQTFQSVVDTYGVPRYKEMNPTPFSIITFPFLFGIMFGDIGHGMCVLLFGLFLVWRYPRLRQKYNDEIALMVINGRYMILLMGFMATYTGFIYNDFLSLPNNLFGSCWERNPNAAAGAAGGGGVSLETLVRSKDRFPVGFGLDAAWIHAVNEQPMLHSFKMKFSIIVGFLQMLMGVCLKGLNALYFRKPLDFFFEFVPQLALLCSFVGYMTFLILHKWLTPVDNGFAKPSIITTIIDMCLMKDLEPHEIMYPGQQGVQRVLFVIMLISVPMMLIPKPILLYRAQKRKITIGGDPGGREHELVYRGPEDVENPAEAAAGLVGGDGDGASASLFKRASGNTEGGGEFAVTIHSDGSVTEDHGESGEHNVMDIFIHQLIETIEFSLGVISNTASYLRLWALSLSHQQLSSVFFKQTVFRALSGDSGVVGTVISLFISSILFAIVTFFVMLCMDSLECYLHALRLQWVEFQNKFYKADGRPFKPFNMKALLESCEEDPACD</sequence>
<evidence type="ECO:0000256" key="2">
    <source>
        <dbReference type="ARBA" id="ARBA00009904"/>
    </source>
</evidence>
<feature type="coiled-coil region" evidence="10">
    <location>
        <begin position="94"/>
        <end position="128"/>
    </location>
</feature>
<dbReference type="GeneID" id="94192960"/>
<dbReference type="PANTHER" id="PTHR11629:SF63">
    <property type="entry name" value="V-TYPE PROTON ATPASE SUBUNIT A"/>
    <property type="match status" value="1"/>
</dbReference>
<keyword evidence="8 9" id="KW-0472">Membrane</keyword>
<accession>A0AAV4LMS2</accession>
<feature type="transmembrane region" description="Helical" evidence="9">
    <location>
        <begin position="692"/>
        <end position="713"/>
    </location>
</feature>
<comment type="caution">
    <text evidence="11">The sequence shown here is derived from an EMBL/GenBank/DDBJ whole genome shotgun (WGS) entry which is preliminary data.</text>
</comment>
<keyword evidence="10" id="KW-0175">Coiled coil</keyword>
<dbReference type="PANTHER" id="PTHR11629">
    <property type="entry name" value="VACUOLAR PROTON ATPASES"/>
    <property type="match status" value="1"/>
</dbReference>
<evidence type="ECO:0000256" key="10">
    <source>
        <dbReference type="SAM" id="Coils"/>
    </source>
</evidence>
<evidence type="ECO:0000256" key="8">
    <source>
        <dbReference type="ARBA" id="ARBA00023136"/>
    </source>
</evidence>
<evidence type="ECO:0000256" key="6">
    <source>
        <dbReference type="ARBA" id="ARBA00022989"/>
    </source>
</evidence>
<evidence type="ECO:0000256" key="4">
    <source>
        <dbReference type="ARBA" id="ARBA00022692"/>
    </source>
</evidence>
<comment type="similarity">
    <text evidence="2 9">Belongs to the V-ATPase 116 kDa subunit family.</text>
</comment>
<dbReference type="InterPro" id="IPR002490">
    <property type="entry name" value="V-ATPase_116kDa_su"/>
</dbReference>
<dbReference type="Proteomes" id="UP001497744">
    <property type="component" value="Unassembled WGS sequence"/>
</dbReference>
<feature type="transmembrane region" description="Helical" evidence="9">
    <location>
        <begin position="463"/>
        <end position="487"/>
    </location>
</feature>
<name>A0AAV4LMS2_BABCB</name>
<gene>
    <name evidence="11" type="ORF">BcabD6B2_09120</name>
</gene>
<dbReference type="EMBL" id="BPLF01000001">
    <property type="protein sequence ID" value="GIX61477.1"/>
    <property type="molecule type" value="Genomic_DNA"/>
</dbReference>
<reference evidence="11 12" key="1">
    <citation type="submission" date="2021-06" db="EMBL/GenBank/DDBJ databases">
        <title>Genome sequence of Babesia caballi.</title>
        <authorList>
            <person name="Yamagishi J."/>
            <person name="Kidaka T."/>
            <person name="Ochi A."/>
        </authorList>
    </citation>
    <scope>NUCLEOTIDE SEQUENCE [LARGE SCALE GENOMIC DNA]</scope>
    <source>
        <strain evidence="11">USDA-D6B2</strain>
    </source>
</reference>
<feature type="transmembrane region" description="Helical" evidence="9">
    <location>
        <begin position="508"/>
        <end position="525"/>
    </location>
</feature>
<evidence type="ECO:0000256" key="1">
    <source>
        <dbReference type="ARBA" id="ARBA00004141"/>
    </source>
</evidence>
<keyword evidence="7 9" id="KW-0406">Ion transport</keyword>
<comment type="function">
    <text evidence="9">Essential component of the vacuolar proton pump (V-ATPase), a multimeric enzyme that catalyzes the translocation of protons across the membranes. Required for assembly and activity of the V-ATPase.</text>
</comment>
<keyword evidence="3 9" id="KW-0813">Transport</keyword>
<protein>
    <recommendedName>
        <fullName evidence="9">V-type proton ATPase subunit a</fullName>
    </recommendedName>
</protein>
<evidence type="ECO:0000313" key="11">
    <source>
        <dbReference type="EMBL" id="GIX61477.1"/>
    </source>
</evidence>
<keyword evidence="6 9" id="KW-1133">Transmembrane helix</keyword>
<evidence type="ECO:0000256" key="9">
    <source>
        <dbReference type="RuleBase" id="RU361189"/>
    </source>
</evidence>
<feature type="transmembrane region" description="Helical" evidence="9">
    <location>
        <begin position="595"/>
        <end position="617"/>
    </location>
</feature>
<feature type="transmembrane region" description="Helical" evidence="9">
    <location>
        <begin position="624"/>
        <end position="647"/>
    </location>
</feature>
<feature type="transmembrane region" description="Helical" evidence="9">
    <location>
        <begin position="856"/>
        <end position="879"/>
    </location>
</feature>
<evidence type="ECO:0000256" key="3">
    <source>
        <dbReference type="ARBA" id="ARBA00022448"/>
    </source>
</evidence>
<dbReference type="InterPro" id="IPR026028">
    <property type="entry name" value="V-type_ATPase_116kDa_su_euka"/>
</dbReference>
<dbReference type="GO" id="GO:0046961">
    <property type="term" value="F:proton-transporting ATPase activity, rotational mechanism"/>
    <property type="evidence" value="ECO:0007669"/>
    <property type="project" value="InterPro"/>
</dbReference>
<dbReference type="RefSeq" id="XP_067713548.1">
    <property type="nucleotide sequence ID" value="XM_067857447.1"/>
</dbReference>
<evidence type="ECO:0000256" key="5">
    <source>
        <dbReference type="ARBA" id="ARBA00022781"/>
    </source>
</evidence>
<dbReference type="GO" id="GO:0051117">
    <property type="term" value="F:ATPase binding"/>
    <property type="evidence" value="ECO:0007669"/>
    <property type="project" value="TreeGrafter"/>
</dbReference>
<keyword evidence="4 9" id="KW-0812">Transmembrane</keyword>
<evidence type="ECO:0000256" key="7">
    <source>
        <dbReference type="ARBA" id="ARBA00023065"/>
    </source>
</evidence>
<dbReference type="Pfam" id="PF01496">
    <property type="entry name" value="V_ATPase_I"/>
    <property type="match status" value="1"/>
</dbReference>
<evidence type="ECO:0000313" key="12">
    <source>
        <dbReference type="Proteomes" id="UP001497744"/>
    </source>
</evidence>
<dbReference type="PIRSF" id="PIRSF001293">
    <property type="entry name" value="ATP6V0A1"/>
    <property type="match status" value="1"/>
</dbReference>
<keyword evidence="12" id="KW-1185">Reference proteome</keyword>